<evidence type="ECO:0000313" key="2">
    <source>
        <dbReference type="Proteomes" id="UP000190092"/>
    </source>
</evidence>
<reference evidence="2" key="1">
    <citation type="submission" date="2017-02" db="EMBL/GenBank/DDBJ databases">
        <authorList>
            <person name="Varghese N."/>
            <person name="Submissions S."/>
        </authorList>
    </citation>
    <scope>NUCLEOTIDE SEQUENCE [LARGE SCALE GENOMIC DNA]</scope>
    <source>
        <strain evidence="2">ATCC 27094</strain>
    </source>
</reference>
<dbReference type="RefSeq" id="WP_085938217.1">
    <property type="nucleotide sequence ID" value="NZ_FUWJ01000021.1"/>
</dbReference>
<name>A0A1T4TLJ2_9HYPH</name>
<keyword evidence="2" id="KW-1185">Reference proteome</keyword>
<evidence type="ECO:0000313" key="1">
    <source>
        <dbReference type="EMBL" id="SKA41326.1"/>
    </source>
</evidence>
<accession>A0A1T4TLJ2</accession>
<dbReference type="EMBL" id="FUWJ01000021">
    <property type="protein sequence ID" value="SKA41326.1"/>
    <property type="molecule type" value="Genomic_DNA"/>
</dbReference>
<protein>
    <submittedName>
        <fullName evidence="1">Uncharacterized protein</fullName>
    </submittedName>
</protein>
<proteinExistence type="predicted"/>
<dbReference type="STRING" id="225324.SAMN02745126_06487"/>
<dbReference type="AlphaFoldDB" id="A0A1T4TLJ2"/>
<dbReference type="Proteomes" id="UP000190092">
    <property type="component" value="Unassembled WGS sequence"/>
</dbReference>
<dbReference type="OrthoDB" id="7888960at2"/>
<organism evidence="1 2">
    <name type="scientific">Enhydrobacter aerosaccus</name>
    <dbReference type="NCBI Taxonomy" id="225324"/>
    <lineage>
        <taxon>Bacteria</taxon>
        <taxon>Pseudomonadati</taxon>
        <taxon>Pseudomonadota</taxon>
        <taxon>Alphaproteobacteria</taxon>
        <taxon>Hyphomicrobiales</taxon>
        <taxon>Enhydrobacter</taxon>
    </lineage>
</organism>
<gene>
    <name evidence="1" type="ORF">SAMN02745126_06487</name>
</gene>
<sequence length="379" mass="43779">MIEDYLSGSVRQSIERILQLRGIVQSRLPREYDGLRQICLCKLDQILVELSTLTRERIVDSGLQTPRRVRVFKRLVEQLNAVEGVGIFALNRVNDADTALNRLITEICTEIKYPLVNPVVSHMSQDYFHIYPDFNLLCLPLLESQFLLHMPDMYHELCHPLHRNLDLPILGPYALTFKKSLFGMVGYFQREALAADRLRNQEARLFQIQLWRTCWAKYWMEEFFCDLFGVLTVGPAYAWAHYHLCVRRGGDPFATPLMRETSHPADDARMRAMICMLRLAREFDTEADTIERAWRELIAVMGYRATAEYHLCYSDAQIEPLARAAREGVEGIGIVRATSGATARVRDALSEAWRVFWKSPTDFPAWEVAEVEKLLPHQA</sequence>